<reference evidence="1 2" key="1">
    <citation type="submission" date="2017-09" db="EMBL/GenBank/DDBJ databases">
        <title>Biodiversity and function of Thalassospira species in the particle-attached aromatic-hydrocarbon-degrading consortia from the surface seawater of the China South Sea.</title>
        <authorList>
            <person name="Dong C."/>
            <person name="Lai Q."/>
            <person name="Shao Z."/>
        </authorList>
    </citation>
    <scope>NUCLEOTIDE SEQUENCE [LARGE SCALE GENOMIC DNA]</scope>
    <source>
        <strain evidence="1 2">139Z-12</strain>
    </source>
</reference>
<evidence type="ECO:0000313" key="2">
    <source>
        <dbReference type="Proteomes" id="UP000233332"/>
    </source>
</evidence>
<proteinExistence type="predicted"/>
<sequence length="111" mass="12513">MTNTSHALTRITVDTTAMFPRFKPHDQLFVKRFFEPDYPFFQNADIVITTSDGRLQIGKFCHHDAHGITITQLSHDKPVLIPQSRDPIPYRVTGIIPHKTAAISRSNDAAA</sequence>
<dbReference type="AlphaFoldDB" id="A0A2N3L3Q7"/>
<dbReference type="Proteomes" id="UP000233332">
    <property type="component" value="Unassembled WGS sequence"/>
</dbReference>
<dbReference type="EMBL" id="NXGX01000006">
    <property type="protein sequence ID" value="PKR57473.1"/>
    <property type="molecule type" value="Genomic_DNA"/>
</dbReference>
<gene>
    <name evidence="1" type="ORF">COO92_16155</name>
</gene>
<dbReference type="RefSeq" id="WP_101303748.1">
    <property type="nucleotide sequence ID" value="NZ_NXGX01000006.1"/>
</dbReference>
<protein>
    <recommendedName>
        <fullName evidence="3">Peptidase S24/S26A/S26B/S26C domain-containing protein</fullName>
    </recommendedName>
</protein>
<organism evidence="1 2">
    <name type="scientific">Thalassospira lohafexi</name>
    <dbReference type="NCBI Taxonomy" id="744227"/>
    <lineage>
        <taxon>Bacteria</taxon>
        <taxon>Pseudomonadati</taxon>
        <taxon>Pseudomonadota</taxon>
        <taxon>Alphaproteobacteria</taxon>
        <taxon>Rhodospirillales</taxon>
        <taxon>Thalassospiraceae</taxon>
        <taxon>Thalassospira</taxon>
    </lineage>
</organism>
<comment type="caution">
    <text evidence="1">The sequence shown here is derived from an EMBL/GenBank/DDBJ whole genome shotgun (WGS) entry which is preliminary data.</text>
</comment>
<accession>A0A2N3L3Q7</accession>
<evidence type="ECO:0008006" key="3">
    <source>
        <dbReference type="Google" id="ProtNLM"/>
    </source>
</evidence>
<keyword evidence="2" id="KW-1185">Reference proteome</keyword>
<evidence type="ECO:0000313" key="1">
    <source>
        <dbReference type="EMBL" id="PKR57473.1"/>
    </source>
</evidence>
<name>A0A2N3L3Q7_9PROT</name>